<evidence type="ECO:0000313" key="2">
    <source>
        <dbReference type="EMBL" id="BBO82867.1"/>
    </source>
</evidence>
<protein>
    <recommendedName>
        <fullName evidence="1">Hydantoinase/oxoprolinase N-terminal domain-containing protein</fullName>
    </recommendedName>
</protein>
<proteinExistence type="predicted"/>
<dbReference type="RefSeq" id="WP_155323210.1">
    <property type="nucleotide sequence ID" value="NZ_AP021876.1"/>
</dbReference>
<organism evidence="2 3">
    <name type="scientific">Desulfosarcina ovata subsp. sediminis</name>
    <dbReference type="NCBI Taxonomy" id="885957"/>
    <lineage>
        <taxon>Bacteria</taxon>
        <taxon>Pseudomonadati</taxon>
        <taxon>Thermodesulfobacteriota</taxon>
        <taxon>Desulfobacteria</taxon>
        <taxon>Desulfobacterales</taxon>
        <taxon>Desulfosarcinaceae</taxon>
        <taxon>Desulfosarcina</taxon>
    </lineage>
</organism>
<dbReference type="InterPro" id="IPR043129">
    <property type="entry name" value="ATPase_NBD"/>
</dbReference>
<accession>A0A5K7ZPY1</accession>
<dbReference type="Pfam" id="PF05378">
    <property type="entry name" value="Hydant_A_N"/>
    <property type="match status" value="1"/>
</dbReference>
<dbReference type="Proteomes" id="UP000425960">
    <property type="component" value="Chromosome"/>
</dbReference>
<gene>
    <name evidence="2" type="ORF">DSCO28_34330</name>
</gene>
<dbReference type="SUPFAM" id="SSF53067">
    <property type="entry name" value="Actin-like ATPase domain"/>
    <property type="match status" value="1"/>
</dbReference>
<dbReference type="KEGG" id="dov:DSCO28_34330"/>
<evidence type="ECO:0000259" key="1">
    <source>
        <dbReference type="Pfam" id="PF05378"/>
    </source>
</evidence>
<dbReference type="EMBL" id="AP021876">
    <property type="protein sequence ID" value="BBO82867.1"/>
    <property type="molecule type" value="Genomic_DNA"/>
</dbReference>
<reference evidence="2 3" key="1">
    <citation type="submission" date="2019-11" db="EMBL/GenBank/DDBJ databases">
        <title>Comparative genomics of hydrocarbon-degrading Desulfosarcina strains.</title>
        <authorList>
            <person name="Watanabe M."/>
            <person name="Kojima H."/>
            <person name="Fukui M."/>
        </authorList>
    </citation>
    <scope>NUCLEOTIDE SEQUENCE [LARGE SCALE GENOMIC DNA]</scope>
    <source>
        <strain evidence="2 3">28bB2T</strain>
    </source>
</reference>
<dbReference type="AlphaFoldDB" id="A0A5K7ZPY1"/>
<dbReference type="InterPro" id="IPR008040">
    <property type="entry name" value="Hydant_A_N"/>
</dbReference>
<sequence length="61" mass="6713">MKYIIGVDVGGTFMDLVCMDEFGNSVITKTPSTPNDPSIAIMLLGPRYLRVPIEGDSPEYF</sequence>
<evidence type="ECO:0000313" key="3">
    <source>
        <dbReference type="Proteomes" id="UP000425960"/>
    </source>
</evidence>
<feature type="domain" description="Hydantoinase/oxoprolinase N-terminal" evidence="1">
    <location>
        <begin position="5"/>
        <end position="42"/>
    </location>
</feature>
<name>A0A5K7ZPY1_9BACT</name>